<dbReference type="SUPFAM" id="SSF103473">
    <property type="entry name" value="MFS general substrate transporter"/>
    <property type="match status" value="1"/>
</dbReference>
<comment type="caution">
    <text evidence="8">The sequence shown here is derived from an EMBL/GenBank/DDBJ whole genome shotgun (WGS) entry which is preliminary data.</text>
</comment>
<dbReference type="Gene3D" id="1.20.1250.20">
    <property type="entry name" value="MFS general substrate transporter like domains"/>
    <property type="match status" value="1"/>
</dbReference>
<dbReference type="GO" id="GO:0005886">
    <property type="term" value="C:plasma membrane"/>
    <property type="evidence" value="ECO:0007669"/>
    <property type="project" value="UniProtKB-SubCell"/>
</dbReference>
<evidence type="ECO:0000259" key="7">
    <source>
        <dbReference type="PROSITE" id="PS50850"/>
    </source>
</evidence>
<evidence type="ECO:0000313" key="8">
    <source>
        <dbReference type="EMBL" id="PJI92904.1"/>
    </source>
</evidence>
<dbReference type="AlphaFoldDB" id="A0A2M8WPS3"/>
<feature type="transmembrane region" description="Helical" evidence="6">
    <location>
        <begin position="12"/>
        <end position="33"/>
    </location>
</feature>
<sequence>MTKTRLVAPAALNTILAGRFMSASLSTITSIFISVEAMALSGSPAAVGIFVALRMVGSAAGGALSARSRRRIGLSKLFFAADFVAALAMLFCFALPAAWSLTGLAVVTFILGASFGLSQISLLSTAPDLVGAQGRHRLNGQIQIVQSAATIGGGVILGMTSAILQMETFLLFGALIFVTSSLLTSARAPQLKIGAPQVQAAATSRCGIFKVGLPAVFICVIVARLVEAFGSGMHNVGFPVLSTSFDPSNQAQLAGWLFGAWGLGKMIAGLTIARSLAWARITDIHLPQIFVVMVVLTFAMFWMVFSVTALLAYLIFAFLAGLFDAATEVCYYSTLQGAEPVLRDRMISFGYMAERLALFSGILLAGLILEVVSLTIAASILYGAAILITVLVAFVLWRYVNLTIPDVP</sequence>
<dbReference type="PROSITE" id="PS50850">
    <property type="entry name" value="MFS"/>
    <property type="match status" value="1"/>
</dbReference>
<evidence type="ECO:0000256" key="2">
    <source>
        <dbReference type="ARBA" id="ARBA00022475"/>
    </source>
</evidence>
<dbReference type="Proteomes" id="UP000228531">
    <property type="component" value="Unassembled WGS sequence"/>
</dbReference>
<dbReference type="InterPro" id="IPR020846">
    <property type="entry name" value="MFS_dom"/>
</dbReference>
<feature type="transmembrane region" description="Helical" evidence="6">
    <location>
        <begin position="311"/>
        <end position="335"/>
    </location>
</feature>
<feature type="transmembrane region" description="Helical" evidence="6">
    <location>
        <begin position="285"/>
        <end position="305"/>
    </location>
</feature>
<keyword evidence="2" id="KW-1003">Cell membrane</keyword>
<feature type="transmembrane region" description="Helical" evidence="6">
    <location>
        <begin position="380"/>
        <end position="400"/>
    </location>
</feature>
<feature type="transmembrane region" description="Helical" evidence="6">
    <location>
        <begin position="104"/>
        <end position="123"/>
    </location>
</feature>
<name>A0A2M8WPS3_9RHOB</name>
<dbReference type="PANTHER" id="PTHR23513">
    <property type="entry name" value="INTEGRAL MEMBRANE EFFLUX PROTEIN-RELATED"/>
    <property type="match status" value="1"/>
</dbReference>
<dbReference type="OrthoDB" id="6447669at2"/>
<gene>
    <name evidence="8" type="ORF">BC777_1769</name>
</gene>
<dbReference type="EMBL" id="PGTY01000001">
    <property type="protein sequence ID" value="PJI92904.1"/>
    <property type="molecule type" value="Genomic_DNA"/>
</dbReference>
<feature type="transmembrane region" description="Helical" evidence="6">
    <location>
        <begin position="253"/>
        <end position="273"/>
    </location>
</feature>
<accession>A0A2M8WPS3</accession>
<feature type="transmembrane region" description="Helical" evidence="6">
    <location>
        <begin position="45"/>
        <end position="65"/>
    </location>
</feature>
<keyword evidence="3 6" id="KW-0812">Transmembrane</keyword>
<feature type="transmembrane region" description="Helical" evidence="6">
    <location>
        <begin position="77"/>
        <end position="98"/>
    </location>
</feature>
<protein>
    <recommendedName>
        <fullName evidence="7">Major facilitator superfamily (MFS) profile domain-containing protein</fullName>
    </recommendedName>
</protein>
<feature type="transmembrane region" description="Helical" evidence="6">
    <location>
        <begin position="144"/>
        <end position="163"/>
    </location>
</feature>
<keyword evidence="5 6" id="KW-0472">Membrane</keyword>
<evidence type="ECO:0000256" key="3">
    <source>
        <dbReference type="ARBA" id="ARBA00022692"/>
    </source>
</evidence>
<feature type="domain" description="Major facilitator superfamily (MFS) profile" evidence="7">
    <location>
        <begin position="216"/>
        <end position="408"/>
    </location>
</feature>
<dbReference type="PANTHER" id="PTHR23513:SF6">
    <property type="entry name" value="MAJOR FACILITATOR SUPERFAMILY ASSOCIATED DOMAIN-CONTAINING PROTEIN"/>
    <property type="match status" value="1"/>
</dbReference>
<evidence type="ECO:0000256" key="5">
    <source>
        <dbReference type="ARBA" id="ARBA00023136"/>
    </source>
</evidence>
<comment type="subcellular location">
    <subcellularLocation>
        <location evidence="1">Cell membrane</location>
        <topology evidence="1">Multi-pass membrane protein</topology>
    </subcellularLocation>
</comment>
<evidence type="ECO:0000256" key="6">
    <source>
        <dbReference type="SAM" id="Phobius"/>
    </source>
</evidence>
<dbReference type="InterPro" id="IPR036259">
    <property type="entry name" value="MFS_trans_sf"/>
</dbReference>
<evidence type="ECO:0000313" key="9">
    <source>
        <dbReference type="Proteomes" id="UP000228531"/>
    </source>
</evidence>
<evidence type="ECO:0000256" key="1">
    <source>
        <dbReference type="ARBA" id="ARBA00004651"/>
    </source>
</evidence>
<proteinExistence type="predicted"/>
<keyword evidence="4 6" id="KW-1133">Transmembrane helix</keyword>
<dbReference type="RefSeq" id="WP_100367673.1">
    <property type="nucleotide sequence ID" value="NZ_PGTY01000001.1"/>
</dbReference>
<feature type="transmembrane region" description="Helical" evidence="6">
    <location>
        <begin position="169"/>
        <end position="186"/>
    </location>
</feature>
<organism evidence="8 9">
    <name type="scientific">Yoonia maricola</name>
    <dbReference type="NCBI Taxonomy" id="420999"/>
    <lineage>
        <taxon>Bacteria</taxon>
        <taxon>Pseudomonadati</taxon>
        <taxon>Pseudomonadota</taxon>
        <taxon>Alphaproteobacteria</taxon>
        <taxon>Rhodobacterales</taxon>
        <taxon>Paracoccaceae</taxon>
        <taxon>Yoonia</taxon>
    </lineage>
</organism>
<dbReference type="GO" id="GO:0022857">
    <property type="term" value="F:transmembrane transporter activity"/>
    <property type="evidence" value="ECO:0007669"/>
    <property type="project" value="InterPro"/>
</dbReference>
<feature type="transmembrane region" description="Helical" evidence="6">
    <location>
        <begin position="356"/>
        <end position="374"/>
    </location>
</feature>
<reference evidence="8 9" key="1">
    <citation type="submission" date="2017-11" db="EMBL/GenBank/DDBJ databases">
        <title>Genomic Encyclopedia of Archaeal and Bacterial Type Strains, Phase II (KMG-II): From Individual Species to Whole Genera.</title>
        <authorList>
            <person name="Goeker M."/>
        </authorList>
    </citation>
    <scope>NUCLEOTIDE SEQUENCE [LARGE SCALE GENOMIC DNA]</scope>
    <source>
        <strain evidence="8 9">DSM 29128</strain>
    </source>
</reference>
<feature type="transmembrane region" description="Helical" evidence="6">
    <location>
        <begin position="207"/>
        <end position="226"/>
    </location>
</feature>
<keyword evidence="9" id="KW-1185">Reference proteome</keyword>
<evidence type="ECO:0000256" key="4">
    <source>
        <dbReference type="ARBA" id="ARBA00022989"/>
    </source>
</evidence>